<accession>A0A523BG27</accession>
<comment type="caution">
    <text evidence="1">The sequence shown here is derived from an EMBL/GenBank/DDBJ whole genome shotgun (WGS) entry which is preliminary data.</text>
</comment>
<dbReference type="AlphaFoldDB" id="A0A523BG27"/>
<dbReference type="Proteomes" id="UP000315399">
    <property type="component" value="Unassembled WGS sequence"/>
</dbReference>
<evidence type="ECO:0000313" key="1">
    <source>
        <dbReference type="EMBL" id="TDA39891.1"/>
    </source>
</evidence>
<proteinExistence type="predicted"/>
<evidence type="ECO:0000313" key="2">
    <source>
        <dbReference type="Proteomes" id="UP000315399"/>
    </source>
</evidence>
<reference evidence="1 2" key="1">
    <citation type="journal article" date="2019" name="Nat. Microbiol.">
        <title>Expanding anaerobic alkane metabolism in the domain of Archaea.</title>
        <authorList>
            <person name="Wang Y."/>
            <person name="Wegener G."/>
            <person name="Hou J."/>
            <person name="Wang F."/>
            <person name="Xiao X."/>
        </authorList>
    </citation>
    <scope>NUCLEOTIDE SEQUENCE [LARGE SCALE GENOMIC DNA]</scope>
    <source>
        <strain evidence="1">WYZ-LMO10</strain>
    </source>
</reference>
<name>A0A523BG27_9CREN</name>
<organism evidence="1 2">
    <name type="scientific">Thermoproteota archaeon</name>
    <dbReference type="NCBI Taxonomy" id="2056631"/>
    <lineage>
        <taxon>Archaea</taxon>
        <taxon>Thermoproteota</taxon>
    </lineage>
</organism>
<sequence length="77" mass="9353">MKGVHQIKNRCRICSVPSEREFCDFHAEAIKRVKEHFEVWKQRKGICWRDYLREIMKNEKAGVWVKEAAEYLIRESQ</sequence>
<protein>
    <submittedName>
        <fullName evidence="1">Uncharacterized protein</fullName>
    </submittedName>
</protein>
<dbReference type="EMBL" id="QNVH01000005">
    <property type="protein sequence ID" value="TDA39891.1"/>
    <property type="molecule type" value="Genomic_DNA"/>
</dbReference>
<gene>
    <name evidence="1" type="ORF">DSO08_01005</name>
</gene>